<evidence type="ECO:0000313" key="1">
    <source>
        <dbReference type="EMBL" id="PTX64024.1"/>
    </source>
</evidence>
<evidence type="ECO:0000313" key="2">
    <source>
        <dbReference type="Proteomes" id="UP000244090"/>
    </source>
</evidence>
<gene>
    <name evidence="1" type="ORF">C8N46_101634</name>
</gene>
<sequence>MKKKKANLKKLSLNKKVVSNLESQQANGGAPYSVNICPINTFYNCPINTLACPNTLICPIDTRLQCPIDTLVCPIETIECPTLACPIDTVGCPY</sequence>
<comment type="caution">
    <text evidence="1">The sequence shown here is derived from an EMBL/GenBank/DDBJ whole genome shotgun (WGS) entry which is preliminary data.</text>
</comment>
<dbReference type="AlphaFoldDB" id="A0A2T6C6R4"/>
<dbReference type="EMBL" id="QBKT01000001">
    <property type="protein sequence ID" value="PTX64024.1"/>
    <property type="molecule type" value="Genomic_DNA"/>
</dbReference>
<organism evidence="1 2">
    <name type="scientific">Kordia periserrulae</name>
    <dbReference type="NCBI Taxonomy" id="701523"/>
    <lineage>
        <taxon>Bacteria</taxon>
        <taxon>Pseudomonadati</taxon>
        <taxon>Bacteroidota</taxon>
        <taxon>Flavobacteriia</taxon>
        <taxon>Flavobacteriales</taxon>
        <taxon>Flavobacteriaceae</taxon>
        <taxon>Kordia</taxon>
    </lineage>
</organism>
<dbReference type="RefSeq" id="WP_108113373.1">
    <property type="nucleotide sequence ID" value="NZ_QBKT01000001.1"/>
</dbReference>
<dbReference type="NCBIfam" id="NF038153">
    <property type="entry name" value="lant_leader_L1a"/>
    <property type="match status" value="1"/>
</dbReference>
<accession>A0A2T6C6R4</accession>
<protein>
    <submittedName>
        <fullName evidence="1">Uncharacterized protein</fullName>
    </submittedName>
</protein>
<dbReference type="InterPro" id="IPR058238">
    <property type="entry name" value="Lant_leader_dom"/>
</dbReference>
<dbReference type="OrthoDB" id="1459550at2"/>
<proteinExistence type="predicted"/>
<keyword evidence="2" id="KW-1185">Reference proteome</keyword>
<reference evidence="1 2" key="1">
    <citation type="submission" date="2018-04" db="EMBL/GenBank/DDBJ databases">
        <title>Genomic Encyclopedia of Archaeal and Bacterial Type Strains, Phase II (KMG-II): from individual species to whole genera.</title>
        <authorList>
            <person name="Goeker M."/>
        </authorList>
    </citation>
    <scope>NUCLEOTIDE SEQUENCE [LARGE SCALE GENOMIC DNA]</scope>
    <source>
        <strain evidence="1 2">DSM 25731</strain>
    </source>
</reference>
<dbReference type="Proteomes" id="UP000244090">
    <property type="component" value="Unassembled WGS sequence"/>
</dbReference>
<name>A0A2T6C6R4_9FLAO</name>